<feature type="chain" id="PRO_5046068487" evidence="1">
    <location>
        <begin position="29"/>
        <end position="527"/>
    </location>
</feature>
<dbReference type="Pfam" id="PF08811">
    <property type="entry name" value="DUF1800"/>
    <property type="match status" value="1"/>
</dbReference>
<sequence>MKNLAKISGSLLLVITASICSVPGSAAAAVSTDAEVVHVLNRLAFGPRPGDIERVKKMGVDSYIEQQLNPQSLPLPEGLQTKLKSLDVMGQSAGSILFDYQKALKDTNDGSDAAQKKRRELVGRIIEQTAQARLYRAIESSHQLEEVMLDFWFNHFNVFNGKGLDRALVASYERDAIRPYVFGNFRDLLGATAKHPAMLFYLDNWLSTSADFHANGRQAKAAGQKGKSNGLNENYAREIMELHTLGVDGGYTQKDVTELARMLTGWTFDQRAMLRNNQNFYFDADRHDNGSKQWLGKTIAPRGQAEAEFALDVLAMHPATARHLSFKLAQYFVADKPAPALVDMLAKRYLDTHGDIRAVLQSLFASAEFRDPHNMGMKYKTPYQYVISAIRASDVPVQNVRPVLGVLAQLGMPLYGSQTPDGYKNTQDAWMNPDAITRRINFATALATGRLPFDKDIEDGEKMGKKQLAKQAEEKSDRPVVMPAVSAAALIQTMGAGLSGRTIEIVNGNQEALRAALILGSPDFMQH</sequence>
<evidence type="ECO:0000256" key="1">
    <source>
        <dbReference type="SAM" id="SignalP"/>
    </source>
</evidence>
<keyword evidence="1" id="KW-0732">Signal</keyword>
<evidence type="ECO:0000313" key="3">
    <source>
        <dbReference type="Proteomes" id="UP000650424"/>
    </source>
</evidence>
<dbReference type="InterPro" id="IPR014917">
    <property type="entry name" value="DUF1800"/>
</dbReference>
<name>A0ABR6ZV39_9BURK</name>
<dbReference type="RefSeq" id="WP_186948991.1">
    <property type="nucleotide sequence ID" value="NZ_JACOGF010000011.1"/>
</dbReference>
<accession>A0ABR6ZV39</accession>
<evidence type="ECO:0000313" key="2">
    <source>
        <dbReference type="EMBL" id="MBC3919727.1"/>
    </source>
</evidence>
<protein>
    <submittedName>
        <fullName evidence="2">DUF1800 domain-containing protein</fullName>
    </submittedName>
</protein>
<proteinExistence type="predicted"/>
<comment type="caution">
    <text evidence="2">The sequence shown here is derived from an EMBL/GenBank/DDBJ whole genome shotgun (WGS) entry which is preliminary data.</text>
</comment>
<organism evidence="2 3">
    <name type="scientific">Undibacterium hunanense</name>
    <dbReference type="NCBI Taxonomy" id="2762292"/>
    <lineage>
        <taxon>Bacteria</taxon>
        <taxon>Pseudomonadati</taxon>
        <taxon>Pseudomonadota</taxon>
        <taxon>Betaproteobacteria</taxon>
        <taxon>Burkholderiales</taxon>
        <taxon>Oxalobacteraceae</taxon>
        <taxon>Undibacterium</taxon>
    </lineage>
</organism>
<dbReference type="EMBL" id="JACOGF010000011">
    <property type="protein sequence ID" value="MBC3919727.1"/>
    <property type="molecule type" value="Genomic_DNA"/>
</dbReference>
<reference evidence="2 3" key="1">
    <citation type="submission" date="2020-08" db="EMBL/GenBank/DDBJ databases">
        <title>Novel species isolated from subtropical streams in China.</title>
        <authorList>
            <person name="Lu H."/>
        </authorList>
    </citation>
    <scope>NUCLEOTIDE SEQUENCE [LARGE SCALE GENOMIC DNA]</scope>
    <source>
        <strain evidence="2 3">CY18W</strain>
    </source>
</reference>
<gene>
    <name evidence="2" type="ORF">H8L32_19805</name>
</gene>
<feature type="signal peptide" evidence="1">
    <location>
        <begin position="1"/>
        <end position="28"/>
    </location>
</feature>
<dbReference type="Proteomes" id="UP000650424">
    <property type="component" value="Unassembled WGS sequence"/>
</dbReference>
<keyword evidence="3" id="KW-1185">Reference proteome</keyword>